<keyword evidence="5 10" id="KW-1133">Transmembrane helix</keyword>
<evidence type="ECO:0000256" key="6">
    <source>
        <dbReference type="ARBA" id="ARBA00023098"/>
    </source>
</evidence>
<evidence type="ECO:0000256" key="4">
    <source>
        <dbReference type="ARBA" id="ARBA00022692"/>
    </source>
</evidence>
<evidence type="ECO:0000256" key="9">
    <source>
        <dbReference type="ARBA" id="ARBA00023264"/>
    </source>
</evidence>
<evidence type="ECO:0000256" key="1">
    <source>
        <dbReference type="ARBA" id="ARBA00022475"/>
    </source>
</evidence>
<comment type="function">
    <text evidence="10">Catalyzes the transfer of an acyl group from acyl-phosphate (acyl-PO(4)) to glycerol-3-phosphate (G3P) to form lysophosphatidic acid (LPA). This enzyme utilizes acyl-phosphate as fatty acyl donor, but not acyl-CoA or acyl-ACP.</text>
</comment>
<comment type="subunit">
    <text evidence="10">Probably interacts with PlsX.</text>
</comment>
<dbReference type="SMART" id="SM01207">
    <property type="entry name" value="G3P_acyltransf"/>
    <property type="match status" value="1"/>
</dbReference>
<dbReference type="NCBIfam" id="TIGR00023">
    <property type="entry name" value="glycerol-3-phosphate 1-O-acyltransferase PlsY"/>
    <property type="match status" value="1"/>
</dbReference>
<evidence type="ECO:0000256" key="3">
    <source>
        <dbReference type="ARBA" id="ARBA00022679"/>
    </source>
</evidence>
<keyword evidence="8 10" id="KW-0594">Phospholipid biosynthesis</keyword>
<dbReference type="GO" id="GO:0043772">
    <property type="term" value="F:acyl-phosphate glycerol-3-phosphate acyltransferase activity"/>
    <property type="evidence" value="ECO:0007669"/>
    <property type="project" value="UniProtKB-UniRule"/>
</dbReference>
<evidence type="ECO:0000313" key="12">
    <source>
        <dbReference type="Proteomes" id="UP000562464"/>
    </source>
</evidence>
<comment type="caution">
    <text evidence="11">The sequence shown here is derived from an EMBL/GenBank/DDBJ whole genome shotgun (WGS) entry which is preliminary data.</text>
</comment>
<feature type="transmembrane region" description="Helical" evidence="10">
    <location>
        <begin position="168"/>
        <end position="185"/>
    </location>
</feature>
<dbReference type="GO" id="GO:0005886">
    <property type="term" value="C:plasma membrane"/>
    <property type="evidence" value="ECO:0007669"/>
    <property type="project" value="UniProtKB-SubCell"/>
</dbReference>
<sequence length="215" mass="23571">MNIVIALLLAYLLGSIPSGLWIGKLIFHKDLHEHGSGNTGATNTFRTLGVTAGMVVFIIDLLKGTLAVMLPMSFLFDIKGISPLIFGLLAVLGHTISIFDKFKGGKAVATSGGVILGYQPTFLLFLLIVFVIILILFSMISLSSISAAFAAIFGIAVFPAFHFILNNYNWFFSLIICIMSAVILVKHRSNMNRIRDHQESLVPFGFNLSHQNKRN</sequence>
<keyword evidence="4 10" id="KW-0812">Transmembrane</keyword>
<keyword evidence="6 10" id="KW-0443">Lipid metabolism</keyword>
<dbReference type="EMBL" id="JACHHV010000013">
    <property type="protein sequence ID" value="MBB5888065.1"/>
    <property type="molecule type" value="Genomic_DNA"/>
</dbReference>
<keyword evidence="11" id="KW-0012">Acyltransferase</keyword>
<evidence type="ECO:0000256" key="2">
    <source>
        <dbReference type="ARBA" id="ARBA00022516"/>
    </source>
</evidence>
<gene>
    <name evidence="10" type="primary">plsY</name>
    <name evidence="11" type="ORF">HNQ37_000955</name>
</gene>
<dbReference type="RefSeq" id="WP_183539768.1">
    <property type="nucleotide sequence ID" value="NZ_JACHHV010000013.1"/>
</dbReference>
<comment type="pathway">
    <text evidence="10">Lipid metabolism; phospholipid metabolism.</text>
</comment>
<comment type="subcellular location">
    <subcellularLocation>
        <location evidence="10">Cell membrane</location>
        <topology evidence="10">Multi-pass membrane protein</topology>
    </subcellularLocation>
</comment>
<comment type="similarity">
    <text evidence="10">Belongs to the PlsY family.</text>
</comment>
<feature type="transmembrane region" description="Helical" evidence="10">
    <location>
        <begin position="74"/>
        <end position="96"/>
    </location>
</feature>
<keyword evidence="9 10" id="KW-1208">Phospholipid metabolism</keyword>
<comment type="catalytic activity">
    <reaction evidence="10">
        <text>an acyl phosphate + sn-glycerol 3-phosphate = a 1-acyl-sn-glycero-3-phosphate + phosphate</text>
        <dbReference type="Rhea" id="RHEA:34075"/>
        <dbReference type="ChEBI" id="CHEBI:43474"/>
        <dbReference type="ChEBI" id="CHEBI:57597"/>
        <dbReference type="ChEBI" id="CHEBI:57970"/>
        <dbReference type="ChEBI" id="CHEBI:59918"/>
        <dbReference type="EC" id="2.3.1.275"/>
    </reaction>
</comment>
<evidence type="ECO:0000256" key="7">
    <source>
        <dbReference type="ARBA" id="ARBA00023136"/>
    </source>
</evidence>
<keyword evidence="12" id="KW-1185">Reference proteome</keyword>
<organism evidence="11 12">
    <name type="scientific">Lactovum miscens</name>
    <dbReference type="NCBI Taxonomy" id="190387"/>
    <lineage>
        <taxon>Bacteria</taxon>
        <taxon>Bacillati</taxon>
        <taxon>Bacillota</taxon>
        <taxon>Bacilli</taxon>
        <taxon>Lactobacillales</taxon>
        <taxon>Streptococcaceae</taxon>
        <taxon>Lactovum</taxon>
    </lineage>
</organism>
<evidence type="ECO:0000256" key="8">
    <source>
        <dbReference type="ARBA" id="ARBA00023209"/>
    </source>
</evidence>
<dbReference type="InterPro" id="IPR003811">
    <property type="entry name" value="G3P_acylTferase_PlsY"/>
</dbReference>
<feature type="transmembrane region" description="Helical" evidence="10">
    <location>
        <begin position="43"/>
        <end position="62"/>
    </location>
</feature>
<dbReference type="GO" id="GO:0008654">
    <property type="term" value="P:phospholipid biosynthetic process"/>
    <property type="evidence" value="ECO:0007669"/>
    <property type="project" value="UniProtKB-UniRule"/>
</dbReference>
<dbReference type="PANTHER" id="PTHR30309">
    <property type="entry name" value="INNER MEMBRANE PROTEIN YGIH"/>
    <property type="match status" value="1"/>
</dbReference>
<feature type="transmembrane region" description="Helical" evidence="10">
    <location>
        <begin position="144"/>
        <end position="162"/>
    </location>
</feature>
<keyword evidence="7 10" id="KW-0472">Membrane</keyword>
<dbReference type="EC" id="2.3.1.275" evidence="10"/>
<evidence type="ECO:0000313" key="11">
    <source>
        <dbReference type="EMBL" id="MBB5888065.1"/>
    </source>
</evidence>
<dbReference type="Pfam" id="PF02660">
    <property type="entry name" value="G3P_acyltransf"/>
    <property type="match status" value="1"/>
</dbReference>
<dbReference type="AlphaFoldDB" id="A0A841C6H4"/>
<name>A0A841C6H4_9LACT</name>
<keyword evidence="1 10" id="KW-1003">Cell membrane</keyword>
<proteinExistence type="inferred from homology"/>
<feature type="transmembrane region" description="Helical" evidence="10">
    <location>
        <begin position="116"/>
        <end position="137"/>
    </location>
</feature>
<keyword evidence="3 10" id="KW-0808">Transferase</keyword>
<dbReference type="UniPathway" id="UPA00085"/>
<dbReference type="HAMAP" id="MF_01043">
    <property type="entry name" value="PlsY"/>
    <property type="match status" value="1"/>
</dbReference>
<evidence type="ECO:0000256" key="10">
    <source>
        <dbReference type="HAMAP-Rule" id="MF_01043"/>
    </source>
</evidence>
<evidence type="ECO:0000256" key="5">
    <source>
        <dbReference type="ARBA" id="ARBA00022989"/>
    </source>
</evidence>
<dbReference type="PANTHER" id="PTHR30309:SF0">
    <property type="entry name" value="GLYCEROL-3-PHOSPHATE ACYLTRANSFERASE-RELATED"/>
    <property type="match status" value="1"/>
</dbReference>
<protein>
    <recommendedName>
        <fullName evidence="10">Glycerol-3-phosphate acyltransferase</fullName>
    </recommendedName>
    <alternativeName>
        <fullName evidence="10">Acyl-PO4 G3P acyltransferase</fullName>
    </alternativeName>
    <alternativeName>
        <fullName evidence="10">Acyl-phosphate--glycerol-3-phosphate acyltransferase</fullName>
    </alternativeName>
    <alternativeName>
        <fullName evidence="10">G3P acyltransferase</fullName>
        <shortName evidence="10">GPAT</shortName>
        <ecNumber evidence="10">2.3.1.275</ecNumber>
    </alternativeName>
    <alternativeName>
        <fullName evidence="10">Lysophosphatidic acid synthase</fullName>
        <shortName evidence="10">LPA synthase</shortName>
    </alternativeName>
</protein>
<accession>A0A841C6H4</accession>
<reference evidence="11 12" key="1">
    <citation type="submission" date="2020-08" db="EMBL/GenBank/DDBJ databases">
        <title>Genomic Encyclopedia of Type Strains, Phase IV (KMG-IV): sequencing the most valuable type-strain genomes for metagenomic binning, comparative biology and taxonomic classification.</title>
        <authorList>
            <person name="Goeker M."/>
        </authorList>
    </citation>
    <scope>NUCLEOTIDE SEQUENCE [LARGE SCALE GENOMIC DNA]</scope>
    <source>
        <strain evidence="11 12">DSM 14925</strain>
    </source>
</reference>
<dbReference type="Proteomes" id="UP000562464">
    <property type="component" value="Unassembled WGS sequence"/>
</dbReference>
<keyword evidence="2 10" id="KW-0444">Lipid biosynthesis</keyword>